<keyword evidence="3" id="KW-0012">Acyltransferase</keyword>
<keyword evidence="3" id="KW-0808">Transferase</keyword>
<feature type="transmembrane region" description="Helical" evidence="1">
    <location>
        <begin position="49"/>
        <end position="69"/>
    </location>
</feature>
<proteinExistence type="predicted"/>
<feature type="domain" description="Heparan-alpha-glucosaminide N-acetyltransferase catalytic" evidence="2">
    <location>
        <begin position="5"/>
        <end position="232"/>
    </location>
</feature>
<feature type="transmembrane region" description="Helical" evidence="1">
    <location>
        <begin position="81"/>
        <end position="100"/>
    </location>
</feature>
<dbReference type="Pfam" id="PF07786">
    <property type="entry name" value="HGSNAT_cat"/>
    <property type="match status" value="1"/>
</dbReference>
<evidence type="ECO:0000259" key="2">
    <source>
        <dbReference type="Pfam" id="PF07786"/>
    </source>
</evidence>
<feature type="transmembrane region" description="Helical" evidence="1">
    <location>
        <begin position="332"/>
        <end position="353"/>
    </location>
</feature>
<keyword evidence="4" id="KW-1185">Reference proteome</keyword>
<evidence type="ECO:0000313" key="4">
    <source>
        <dbReference type="Proteomes" id="UP001253595"/>
    </source>
</evidence>
<keyword evidence="1" id="KW-0812">Transmembrane</keyword>
<keyword evidence="1" id="KW-0472">Membrane</keyword>
<comment type="caution">
    <text evidence="3">The sequence shown here is derived from an EMBL/GenBank/DDBJ whole genome shotgun (WGS) entry which is preliminary data.</text>
</comment>
<gene>
    <name evidence="3" type="ORF">J2X05_003656</name>
</gene>
<name>A0ABU1V2E2_9GAMM</name>
<dbReference type="GO" id="GO:0016746">
    <property type="term" value="F:acyltransferase activity"/>
    <property type="evidence" value="ECO:0007669"/>
    <property type="project" value="UniProtKB-KW"/>
</dbReference>
<organism evidence="3 4">
    <name type="scientific">Cellvibrio fibrivorans</name>
    <dbReference type="NCBI Taxonomy" id="126350"/>
    <lineage>
        <taxon>Bacteria</taxon>
        <taxon>Pseudomonadati</taxon>
        <taxon>Pseudomonadota</taxon>
        <taxon>Gammaproteobacteria</taxon>
        <taxon>Cellvibrionales</taxon>
        <taxon>Cellvibrionaceae</taxon>
        <taxon>Cellvibrio</taxon>
    </lineage>
</organism>
<feature type="transmembrane region" description="Helical" evidence="1">
    <location>
        <begin position="112"/>
        <end position="130"/>
    </location>
</feature>
<dbReference type="PANTHER" id="PTHR31061:SF24">
    <property type="entry name" value="LD22376P"/>
    <property type="match status" value="1"/>
</dbReference>
<feature type="transmembrane region" description="Helical" evidence="1">
    <location>
        <begin position="294"/>
        <end position="312"/>
    </location>
</feature>
<feature type="transmembrane region" description="Helical" evidence="1">
    <location>
        <begin position="137"/>
        <end position="154"/>
    </location>
</feature>
<sequence>MVKQRFLALDVMRGLTLALMILVNTPGSWEFVYAPLLHASWHGATPTDFVFPFFMFIVGSAMYFSVRGLSQLTFAEQSKKILRRAALMFLIGVLLAAYPFTESLAQWRVMGVLQRIAIAYAFASFIILYFGFTGRVVISAILLVGYWGLLNLSADPYSLEHSIVRQFDLSVLGASHLWQGKGMPFDPEGILSTFPSIVNVIIGFEAARVLLASEDKEKALSKLFVSALALIGLALLWNTVFPINKSLWTSPFVLLTCGVAILLMILLVKLEQSAAANAIKPVYHFFEIIGKNPLFIYVLSGVLATTMYLIPIGNESLYTALYAAFRSVTDPYFASLVFAMLQVAILWLVAWVLHKRNIIISL</sequence>
<feature type="transmembrane region" description="Helical" evidence="1">
    <location>
        <begin position="223"/>
        <end position="241"/>
    </location>
</feature>
<reference evidence="3 4" key="1">
    <citation type="submission" date="2023-07" db="EMBL/GenBank/DDBJ databases">
        <title>Sorghum-associated microbial communities from plants grown in Nebraska, USA.</title>
        <authorList>
            <person name="Schachtman D."/>
        </authorList>
    </citation>
    <scope>NUCLEOTIDE SEQUENCE [LARGE SCALE GENOMIC DNA]</scope>
    <source>
        <strain evidence="3 4">BE190</strain>
    </source>
</reference>
<feature type="transmembrane region" description="Helical" evidence="1">
    <location>
        <begin position="247"/>
        <end position="268"/>
    </location>
</feature>
<feature type="transmembrane region" description="Helical" evidence="1">
    <location>
        <begin position="190"/>
        <end position="211"/>
    </location>
</feature>
<protein>
    <submittedName>
        <fullName evidence="3">Acyltransferase</fullName>
    </submittedName>
</protein>
<dbReference type="RefSeq" id="WP_310075101.1">
    <property type="nucleotide sequence ID" value="NZ_JAVDVX010000007.1"/>
</dbReference>
<dbReference type="PANTHER" id="PTHR31061">
    <property type="entry name" value="LD22376P"/>
    <property type="match status" value="1"/>
</dbReference>
<dbReference type="Proteomes" id="UP001253595">
    <property type="component" value="Unassembled WGS sequence"/>
</dbReference>
<evidence type="ECO:0000256" key="1">
    <source>
        <dbReference type="SAM" id="Phobius"/>
    </source>
</evidence>
<accession>A0ABU1V2E2</accession>
<dbReference type="EMBL" id="JAVDVX010000007">
    <property type="protein sequence ID" value="MDR7091621.1"/>
    <property type="molecule type" value="Genomic_DNA"/>
</dbReference>
<dbReference type="InterPro" id="IPR012429">
    <property type="entry name" value="HGSNAT_cat"/>
</dbReference>
<feature type="transmembrane region" description="Helical" evidence="1">
    <location>
        <begin position="7"/>
        <end position="29"/>
    </location>
</feature>
<keyword evidence="1" id="KW-1133">Transmembrane helix</keyword>
<evidence type="ECO:0000313" key="3">
    <source>
        <dbReference type="EMBL" id="MDR7091621.1"/>
    </source>
</evidence>